<reference evidence="1 2" key="1">
    <citation type="submission" date="2018-08" db="EMBL/GenBank/DDBJ databases">
        <title>A genome reference for cultivated species of the human gut microbiota.</title>
        <authorList>
            <person name="Zou Y."/>
            <person name="Xue W."/>
            <person name="Luo G."/>
        </authorList>
    </citation>
    <scope>NUCLEOTIDE SEQUENCE [LARGE SCALE GENOMIC DNA]</scope>
    <source>
        <strain evidence="1 2">AF17-27</strain>
    </source>
</reference>
<evidence type="ECO:0008006" key="3">
    <source>
        <dbReference type="Google" id="ProtNLM"/>
    </source>
</evidence>
<dbReference type="EMBL" id="QRXR01000008">
    <property type="protein sequence ID" value="RGU26108.1"/>
    <property type="molecule type" value="Genomic_DNA"/>
</dbReference>
<dbReference type="RefSeq" id="WP_117993543.1">
    <property type="nucleotide sequence ID" value="NZ_QRXR01000008.1"/>
</dbReference>
<dbReference type="Pfam" id="PF20458">
    <property type="entry name" value="DUF6711"/>
    <property type="match status" value="1"/>
</dbReference>
<comment type="caution">
    <text evidence="1">The sequence shown here is derived from an EMBL/GenBank/DDBJ whole genome shotgun (WGS) entry which is preliminary data.</text>
</comment>
<evidence type="ECO:0000313" key="1">
    <source>
        <dbReference type="EMBL" id="RGU26108.1"/>
    </source>
</evidence>
<dbReference type="InterPro" id="IPR046557">
    <property type="entry name" value="DUF6711"/>
</dbReference>
<protein>
    <recommendedName>
        <fullName evidence="3">Phage tail protein</fullName>
    </recommendedName>
</protein>
<name>A0A412RQW0_9FIRM</name>
<accession>A0A412RQW0</accession>
<evidence type="ECO:0000313" key="2">
    <source>
        <dbReference type="Proteomes" id="UP000283765"/>
    </source>
</evidence>
<gene>
    <name evidence="1" type="ORF">DWW89_06595</name>
</gene>
<sequence>MAMMLVDGVELPAPSSFEWGLIDVSASDSGRTQDGKMHKNRIAQKRQIKLSWNGTNKARTAKILQMVNPEYIRVTYPDAMSGTDETRTFYVGDRGAPIKIWTVNNKRYETLSFNLIEE</sequence>
<dbReference type="Proteomes" id="UP000283765">
    <property type="component" value="Unassembled WGS sequence"/>
</dbReference>
<dbReference type="AlphaFoldDB" id="A0A412RQW0"/>
<organism evidence="1 2">
    <name type="scientific">Agathobacter rectalis</name>
    <dbReference type="NCBI Taxonomy" id="39491"/>
    <lineage>
        <taxon>Bacteria</taxon>
        <taxon>Bacillati</taxon>
        <taxon>Bacillota</taxon>
        <taxon>Clostridia</taxon>
        <taxon>Lachnospirales</taxon>
        <taxon>Lachnospiraceae</taxon>
        <taxon>Agathobacter</taxon>
    </lineage>
</organism>
<proteinExistence type="predicted"/>